<dbReference type="RefSeq" id="WP_246482420.1">
    <property type="nucleotide sequence ID" value="NZ_BSFF01000001.1"/>
</dbReference>
<dbReference type="EMBL" id="JAFBCY010000002">
    <property type="protein sequence ID" value="MBM7851960.1"/>
    <property type="molecule type" value="Genomic_DNA"/>
</dbReference>
<accession>A0ABS2T6Y9</accession>
<reference evidence="2 3" key="1">
    <citation type="submission" date="2021-01" db="EMBL/GenBank/DDBJ databases">
        <title>Genomic Encyclopedia of Type Strains, Phase IV (KMG-IV): sequencing the most valuable type-strain genomes for metagenomic binning, comparative biology and taxonomic classification.</title>
        <authorList>
            <person name="Goeker M."/>
        </authorList>
    </citation>
    <scope>NUCLEOTIDE SEQUENCE [LARGE SCALE GENOMIC DNA]</scope>
    <source>
        <strain evidence="2 3">DSM 6130</strain>
    </source>
</reference>
<keyword evidence="3" id="KW-1185">Reference proteome</keyword>
<protein>
    <recommendedName>
        <fullName evidence="1">Methyltransferase type 11 domain-containing protein</fullName>
    </recommendedName>
</protein>
<organism evidence="2 3">
    <name type="scientific">Methylopila capsulata</name>
    <dbReference type="NCBI Taxonomy" id="61654"/>
    <lineage>
        <taxon>Bacteria</taxon>
        <taxon>Pseudomonadati</taxon>
        <taxon>Pseudomonadota</taxon>
        <taxon>Alphaproteobacteria</taxon>
        <taxon>Hyphomicrobiales</taxon>
        <taxon>Methylopilaceae</taxon>
        <taxon>Methylopila</taxon>
    </lineage>
</organism>
<sequence>MAATASVRVAASTFSPRISIFFAIRSVRCGNGGRVSVECHRRWLAADRHSKRRRIDMFLGTDDQSVYRNRFRMKRFGQLVVIIDEIIKQKGHCNIIDVGGRFDHWNALSDIWGGRSLHVTLVNLEAETVTDPHFTSLSGDACNLKDHADNSFDLAYSNSVIEHVGQWSNQKRMASETRRVAPRHFIQTPNYWFPLEPHFRTPFIHWLPRPWRALIVQAKACGFYPKAANVDEANAILQDAILLNAPSMASLFPDSTIVKERVAGLTKSLIAVR</sequence>
<comment type="caution">
    <text evidence="2">The sequence shown here is derived from an EMBL/GenBank/DDBJ whole genome shotgun (WGS) entry which is preliminary data.</text>
</comment>
<dbReference type="Proteomes" id="UP000758856">
    <property type="component" value="Unassembled WGS sequence"/>
</dbReference>
<gene>
    <name evidence="2" type="ORF">JOD31_002185</name>
</gene>
<dbReference type="Pfam" id="PF08241">
    <property type="entry name" value="Methyltransf_11"/>
    <property type="match status" value="1"/>
</dbReference>
<evidence type="ECO:0000259" key="1">
    <source>
        <dbReference type="Pfam" id="PF08241"/>
    </source>
</evidence>
<evidence type="ECO:0000313" key="2">
    <source>
        <dbReference type="EMBL" id="MBM7851960.1"/>
    </source>
</evidence>
<feature type="domain" description="Methyltransferase type 11" evidence="1">
    <location>
        <begin position="130"/>
        <end position="180"/>
    </location>
</feature>
<name>A0ABS2T6Y9_9HYPH</name>
<proteinExistence type="predicted"/>
<dbReference type="SUPFAM" id="SSF53335">
    <property type="entry name" value="S-adenosyl-L-methionine-dependent methyltransferases"/>
    <property type="match status" value="1"/>
</dbReference>
<evidence type="ECO:0000313" key="3">
    <source>
        <dbReference type="Proteomes" id="UP000758856"/>
    </source>
</evidence>
<dbReference type="InterPro" id="IPR029063">
    <property type="entry name" value="SAM-dependent_MTases_sf"/>
</dbReference>
<dbReference type="Gene3D" id="3.40.50.150">
    <property type="entry name" value="Vaccinia Virus protein VP39"/>
    <property type="match status" value="1"/>
</dbReference>
<dbReference type="InterPro" id="IPR013216">
    <property type="entry name" value="Methyltransf_11"/>
</dbReference>